<dbReference type="PANTHER" id="PTHR43133">
    <property type="entry name" value="RNA POLYMERASE ECF-TYPE SIGMA FACTO"/>
    <property type="match status" value="1"/>
</dbReference>
<dbReference type="Gene3D" id="1.10.1740.10">
    <property type="match status" value="1"/>
</dbReference>
<dbReference type="InterPro" id="IPR014284">
    <property type="entry name" value="RNA_pol_sigma-70_dom"/>
</dbReference>
<evidence type="ECO:0000259" key="5">
    <source>
        <dbReference type="Pfam" id="PF08281"/>
    </source>
</evidence>
<dbReference type="Proteomes" id="UP000283387">
    <property type="component" value="Unassembled WGS sequence"/>
</dbReference>
<dbReference type="GO" id="GO:0016987">
    <property type="term" value="F:sigma factor activity"/>
    <property type="evidence" value="ECO:0007669"/>
    <property type="project" value="UniProtKB-KW"/>
</dbReference>
<evidence type="ECO:0000256" key="3">
    <source>
        <dbReference type="ARBA" id="ARBA00023082"/>
    </source>
</evidence>
<keyword evidence="2" id="KW-0805">Transcription regulation</keyword>
<evidence type="ECO:0000256" key="1">
    <source>
        <dbReference type="ARBA" id="ARBA00010641"/>
    </source>
</evidence>
<feature type="domain" description="RNA polymerase sigma factor 70 region 4 type 2" evidence="5">
    <location>
        <begin position="128"/>
        <end position="176"/>
    </location>
</feature>
<sequence length="195" mass="23387">MQVRNRDYWLMIWHQFKTGESKAFETIYNEFIDHLYSYGIKMSKDHEMVKDAIHDLFINLYNYKIDLKSPEYIEFYLFKSFRRIILDKIKQGQNSREFEENEDLSFNLSFDLEAEYILDESEQYRVKALKALLDSLNPAQKELLYLRFQTGLSYIEIAEILKLKPDTVKKQVQRLLSQIRVQLGAGFLELLTIIF</sequence>
<evidence type="ECO:0000313" key="6">
    <source>
        <dbReference type="EMBL" id="RKD89682.1"/>
    </source>
</evidence>
<dbReference type="GO" id="GO:0006352">
    <property type="term" value="P:DNA-templated transcription initiation"/>
    <property type="evidence" value="ECO:0007669"/>
    <property type="project" value="InterPro"/>
</dbReference>
<dbReference type="SUPFAM" id="SSF88946">
    <property type="entry name" value="Sigma2 domain of RNA polymerase sigma factors"/>
    <property type="match status" value="1"/>
</dbReference>
<dbReference type="AlphaFoldDB" id="A0A419W2H3"/>
<dbReference type="Pfam" id="PF08281">
    <property type="entry name" value="Sigma70_r4_2"/>
    <property type="match status" value="1"/>
</dbReference>
<comment type="caution">
    <text evidence="6">The sequence shown here is derived from an EMBL/GenBank/DDBJ whole genome shotgun (WGS) entry which is preliminary data.</text>
</comment>
<organism evidence="6 7">
    <name type="scientific">Mangrovibacterium diazotrophicum</name>
    <dbReference type="NCBI Taxonomy" id="1261403"/>
    <lineage>
        <taxon>Bacteria</taxon>
        <taxon>Pseudomonadati</taxon>
        <taxon>Bacteroidota</taxon>
        <taxon>Bacteroidia</taxon>
        <taxon>Marinilabiliales</taxon>
        <taxon>Prolixibacteraceae</taxon>
        <taxon>Mangrovibacterium</taxon>
    </lineage>
</organism>
<keyword evidence="4" id="KW-0804">Transcription</keyword>
<evidence type="ECO:0000256" key="2">
    <source>
        <dbReference type="ARBA" id="ARBA00023015"/>
    </source>
</evidence>
<dbReference type="GO" id="GO:0003677">
    <property type="term" value="F:DNA binding"/>
    <property type="evidence" value="ECO:0007669"/>
    <property type="project" value="InterPro"/>
</dbReference>
<dbReference type="Gene3D" id="1.10.10.10">
    <property type="entry name" value="Winged helix-like DNA-binding domain superfamily/Winged helix DNA-binding domain"/>
    <property type="match status" value="1"/>
</dbReference>
<dbReference type="PANTHER" id="PTHR43133:SF46">
    <property type="entry name" value="RNA POLYMERASE SIGMA-70 FACTOR ECF SUBFAMILY"/>
    <property type="match status" value="1"/>
</dbReference>
<dbReference type="InterPro" id="IPR013249">
    <property type="entry name" value="RNA_pol_sigma70_r4_t2"/>
</dbReference>
<proteinExistence type="inferred from homology"/>
<dbReference type="EMBL" id="RAPN01000001">
    <property type="protein sequence ID" value="RKD89682.1"/>
    <property type="molecule type" value="Genomic_DNA"/>
</dbReference>
<dbReference type="InterPro" id="IPR036388">
    <property type="entry name" value="WH-like_DNA-bd_sf"/>
</dbReference>
<protein>
    <submittedName>
        <fullName evidence="6">RNA polymerase sigma factor (Sigma-70 family)</fullName>
    </submittedName>
</protein>
<comment type="similarity">
    <text evidence="1">Belongs to the sigma-70 factor family. ECF subfamily.</text>
</comment>
<evidence type="ECO:0000256" key="4">
    <source>
        <dbReference type="ARBA" id="ARBA00023163"/>
    </source>
</evidence>
<keyword evidence="7" id="KW-1185">Reference proteome</keyword>
<name>A0A419W2H3_9BACT</name>
<dbReference type="NCBIfam" id="TIGR02937">
    <property type="entry name" value="sigma70-ECF"/>
    <property type="match status" value="1"/>
</dbReference>
<dbReference type="InterPro" id="IPR013324">
    <property type="entry name" value="RNA_pol_sigma_r3/r4-like"/>
</dbReference>
<reference evidence="6 7" key="1">
    <citation type="submission" date="2018-09" db="EMBL/GenBank/DDBJ databases">
        <title>Genomic Encyclopedia of Archaeal and Bacterial Type Strains, Phase II (KMG-II): from individual species to whole genera.</title>
        <authorList>
            <person name="Goeker M."/>
        </authorList>
    </citation>
    <scope>NUCLEOTIDE SEQUENCE [LARGE SCALE GENOMIC DNA]</scope>
    <source>
        <strain evidence="6 7">DSM 27148</strain>
    </source>
</reference>
<dbReference type="OrthoDB" id="1121921at2"/>
<gene>
    <name evidence="6" type="ORF">BC643_0013</name>
</gene>
<dbReference type="SUPFAM" id="SSF88659">
    <property type="entry name" value="Sigma3 and sigma4 domains of RNA polymerase sigma factors"/>
    <property type="match status" value="1"/>
</dbReference>
<accession>A0A419W2H3</accession>
<dbReference type="InterPro" id="IPR039425">
    <property type="entry name" value="RNA_pol_sigma-70-like"/>
</dbReference>
<dbReference type="CDD" id="cd06171">
    <property type="entry name" value="Sigma70_r4"/>
    <property type="match status" value="1"/>
</dbReference>
<evidence type="ECO:0000313" key="7">
    <source>
        <dbReference type="Proteomes" id="UP000283387"/>
    </source>
</evidence>
<keyword evidence="3" id="KW-0731">Sigma factor</keyword>
<dbReference type="InterPro" id="IPR013325">
    <property type="entry name" value="RNA_pol_sigma_r2"/>
</dbReference>